<dbReference type="Gene3D" id="3.40.50.1400">
    <property type="match status" value="2"/>
</dbReference>
<accession>A0A081B6N9</accession>
<dbReference type="GO" id="GO:0006783">
    <property type="term" value="P:heme biosynthetic process"/>
    <property type="evidence" value="ECO:0007669"/>
    <property type="project" value="UniProtKB-UniRule"/>
</dbReference>
<sequence length="351" mass="37825">MTGRRKVAIVLMNLGGPDKPEAVQPFLFNLFNDPAIIRIPNPFRFLLAKLISKRRAPIAREIYAELGGGSPLVPLTEAQGRALEEVLADQAAAGKIEAKTFLAMRYWHPFADEAAAQVKAWGADEIVLLPLYPHYSTTTTESSFKDWMRAAGEAGLKAPVHVVCCYPTEPGFISSYAGLIRPALEEAGGPEKARVLFSAHGLPKKVIEDGDPYQAQVEQSCAAIVKELAIPGLDWQTCYQSRVGPLEWIGPATDKEIERAGAEGKALVVVPIAFVSEHSETLVELDIEYGKLARESGVPAYVRVAAVGTERGFIDGLARLVLESLNNTGVLCPEDAPGHVCTAERAIAGIS</sequence>
<comment type="subcellular location">
    <subcellularLocation>
        <location evidence="7 8">Cytoplasm</location>
    </subcellularLocation>
</comment>
<dbReference type="InterPro" id="IPR033659">
    <property type="entry name" value="Ferrochelatase_N"/>
</dbReference>
<evidence type="ECO:0000313" key="10">
    <source>
        <dbReference type="Proteomes" id="UP000028702"/>
    </source>
</evidence>
<comment type="function">
    <text evidence="7 8">Catalyzes the ferrous insertion into protoporphyrin IX.</text>
</comment>
<protein>
    <recommendedName>
        <fullName evidence="7 8">Ferrochelatase</fullName>
        <ecNumber evidence="7 8">4.98.1.1</ecNumber>
    </recommendedName>
    <alternativeName>
        <fullName evidence="7">Heme synthase</fullName>
    </alternativeName>
    <alternativeName>
        <fullName evidence="7">Protoheme ferro-lyase</fullName>
    </alternativeName>
</protein>
<dbReference type="Proteomes" id="UP000028702">
    <property type="component" value="Unassembled WGS sequence"/>
</dbReference>
<evidence type="ECO:0000256" key="2">
    <source>
        <dbReference type="ARBA" id="ARBA00023004"/>
    </source>
</evidence>
<keyword evidence="2 7" id="KW-0408">Iron</keyword>
<evidence type="ECO:0000256" key="8">
    <source>
        <dbReference type="RuleBase" id="RU000607"/>
    </source>
</evidence>
<dbReference type="GO" id="GO:0005737">
    <property type="term" value="C:cytoplasm"/>
    <property type="evidence" value="ECO:0007669"/>
    <property type="project" value="UniProtKB-SubCell"/>
</dbReference>
<feature type="binding site" evidence="7">
    <location>
        <position position="200"/>
    </location>
    <ligand>
        <name>Fe(2+)</name>
        <dbReference type="ChEBI" id="CHEBI:29033"/>
    </ligand>
</feature>
<dbReference type="Pfam" id="PF00762">
    <property type="entry name" value="Ferrochelatase"/>
    <property type="match status" value="1"/>
</dbReference>
<dbReference type="GO" id="GO:0046872">
    <property type="term" value="F:metal ion binding"/>
    <property type="evidence" value="ECO:0007669"/>
    <property type="project" value="UniProtKB-KW"/>
</dbReference>
<keyword evidence="7 8" id="KW-0963">Cytoplasm</keyword>
<name>A0A081B6N9_9HYPH</name>
<dbReference type="InterPro" id="IPR019772">
    <property type="entry name" value="Ferrochelatase_AS"/>
</dbReference>
<evidence type="ECO:0000256" key="4">
    <source>
        <dbReference type="ARBA" id="ARBA00023239"/>
    </source>
</evidence>
<dbReference type="PANTHER" id="PTHR11108:SF1">
    <property type="entry name" value="FERROCHELATASE, MITOCHONDRIAL"/>
    <property type="match status" value="1"/>
</dbReference>
<dbReference type="GO" id="GO:0004325">
    <property type="term" value="F:ferrochelatase activity"/>
    <property type="evidence" value="ECO:0007669"/>
    <property type="project" value="UniProtKB-UniRule"/>
</dbReference>
<evidence type="ECO:0000256" key="1">
    <source>
        <dbReference type="ARBA" id="ARBA00007718"/>
    </source>
</evidence>
<evidence type="ECO:0000256" key="7">
    <source>
        <dbReference type="HAMAP-Rule" id="MF_00323"/>
    </source>
</evidence>
<feature type="binding site" evidence="7">
    <location>
        <position position="280"/>
    </location>
    <ligand>
        <name>Fe(2+)</name>
        <dbReference type="ChEBI" id="CHEBI:29033"/>
    </ligand>
</feature>
<comment type="caution">
    <text evidence="9">The sequence shown here is derived from an EMBL/GenBank/DDBJ whole genome shotgun (WGS) entry which is preliminary data.</text>
</comment>
<keyword evidence="4 7" id="KW-0456">Lyase</keyword>
<dbReference type="EC" id="4.98.1.1" evidence="7 8"/>
<evidence type="ECO:0000256" key="6">
    <source>
        <dbReference type="ARBA" id="ARBA00024536"/>
    </source>
</evidence>
<proteinExistence type="inferred from homology"/>
<dbReference type="NCBIfam" id="TIGR00109">
    <property type="entry name" value="hemH"/>
    <property type="match status" value="1"/>
</dbReference>
<dbReference type="eggNOG" id="COG0276">
    <property type="taxonomic scope" value="Bacteria"/>
</dbReference>
<keyword evidence="3 7" id="KW-0350">Heme biosynthesis</keyword>
<comment type="similarity">
    <text evidence="1 7 8">Belongs to the ferrochelatase family.</text>
</comment>
<dbReference type="STRING" id="1333998.M2A_0206"/>
<dbReference type="HAMAP" id="MF_00323">
    <property type="entry name" value="Ferrochelatase"/>
    <property type="match status" value="1"/>
</dbReference>
<dbReference type="CDD" id="cd03411">
    <property type="entry name" value="Ferrochelatase_N"/>
    <property type="match status" value="1"/>
</dbReference>
<comment type="catalytic activity">
    <reaction evidence="6">
        <text>Fe-coproporphyrin III + 2 H(+) = coproporphyrin III + Fe(2+)</text>
        <dbReference type="Rhea" id="RHEA:49572"/>
        <dbReference type="ChEBI" id="CHEBI:15378"/>
        <dbReference type="ChEBI" id="CHEBI:29033"/>
        <dbReference type="ChEBI" id="CHEBI:68438"/>
        <dbReference type="ChEBI" id="CHEBI:131725"/>
        <dbReference type="EC" id="4.99.1.9"/>
    </reaction>
    <physiologicalReaction direction="right-to-left" evidence="6">
        <dbReference type="Rhea" id="RHEA:49574"/>
    </physiologicalReaction>
</comment>
<keyword evidence="7" id="KW-0479">Metal-binding</keyword>
<evidence type="ECO:0000313" key="9">
    <source>
        <dbReference type="EMBL" id="GAK43707.1"/>
    </source>
</evidence>
<dbReference type="AlphaFoldDB" id="A0A081B6N9"/>
<dbReference type="PROSITE" id="PS00534">
    <property type="entry name" value="FERROCHELATASE"/>
    <property type="match status" value="1"/>
</dbReference>
<dbReference type="SUPFAM" id="SSF53800">
    <property type="entry name" value="Chelatase"/>
    <property type="match status" value="1"/>
</dbReference>
<dbReference type="RefSeq" id="WP_045441832.1">
    <property type="nucleotide sequence ID" value="NZ_BBIO01000001.1"/>
</dbReference>
<keyword evidence="10" id="KW-1185">Reference proteome</keyword>
<gene>
    <name evidence="7" type="primary">hemH</name>
    <name evidence="9" type="ORF">M2A_0206</name>
</gene>
<evidence type="ECO:0000256" key="5">
    <source>
        <dbReference type="ARBA" id="ARBA00023244"/>
    </source>
</evidence>
<dbReference type="InterPro" id="IPR033644">
    <property type="entry name" value="Ferrochelatase_C"/>
</dbReference>
<reference evidence="9 10" key="1">
    <citation type="submission" date="2014-07" db="EMBL/GenBank/DDBJ databases">
        <title>Tepidicaulis marinum gen. nov., sp. nov., a novel marine bacterium denitrifying nitrate to nitrous oxide strictly under microaerobic conditions.</title>
        <authorList>
            <person name="Takeuchi M."/>
            <person name="Yamagishi T."/>
            <person name="Kamagata Y."/>
            <person name="Oshima K."/>
            <person name="Hattori M."/>
            <person name="Katayama T."/>
            <person name="Hanada S."/>
            <person name="Tamaki H."/>
            <person name="Marumo K."/>
            <person name="Maeda H."/>
            <person name="Nedachi M."/>
            <person name="Iwasaki W."/>
            <person name="Suwa Y."/>
            <person name="Sakata S."/>
        </authorList>
    </citation>
    <scope>NUCLEOTIDE SEQUENCE [LARGE SCALE GENOMIC DNA]</scope>
    <source>
        <strain evidence="9 10">MA2</strain>
    </source>
</reference>
<keyword evidence="5 7" id="KW-0627">Porphyrin biosynthesis</keyword>
<dbReference type="CDD" id="cd00419">
    <property type="entry name" value="Ferrochelatase_C"/>
    <property type="match status" value="1"/>
</dbReference>
<dbReference type="InterPro" id="IPR001015">
    <property type="entry name" value="Ferrochelatase"/>
</dbReference>
<dbReference type="UniPathway" id="UPA00252">
    <property type="reaction ID" value="UER00325"/>
</dbReference>
<comment type="pathway">
    <text evidence="7 8">Porphyrin-containing compound metabolism; protoheme biosynthesis; protoheme from protoporphyrin-IX: step 1/1.</text>
</comment>
<comment type="catalytic activity">
    <reaction evidence="7 8">
        <text>heme b + 2 H(+) = protoporphyrin IX + Fe(2+)</text>
        <dbReference type="Rhea" id="RHEA:22584"/>
        <dbReference type="ChEBI" id="CHEBI:15378"/>
        <dbReference type="ChEBI" id="CHEBI:29033"/>
        <dbReference type="ChEBI" id="CHEBI:57306"/>
        <dbReference type="ChEBI" id="CHEBI:60344"/>
        <dbReference type="EC" id="4.98.1.1"/>
    </reaction>
</comment>
<dbReference type="PANTHER" id="PTHR11108">
    <property type="entry name" value="FERROCHELATASE"/>
    <property type="match status" value="1"/>
</dbReference>
<organism evidence="9 10">
    <name type="scientific">Tepidicaulis marinus</name>
    <dbReference type="NCBI Taxonomy" id="1333998"/>
    <lineage>
        <taxon>Bacteria</taxon>
        <taxon>Pseudomonadati</taxon>
        <taxon>Pseudomonadota</taxon>
        <taxon>Alphaproteobacteria</taxon>
        <taxon>Hyphomicrobiales</taxon>
        <taxon>Parvibaculaceae</taxon>
        <taxon>Tepidicaulis</taxon>
    </lineage>
</organism>
<dbReference type="EMBL" id="BBIO01000001">
    <property type="protein sequence ID" value="GAK43707.1"/>
    <property type="molecule type" value="Genomic_DNA"/>
</dbReference>
<evidence type="ECO:0000256" key="3">
    <source>
        <dbReference type="ARBA" id="ARBA00023133"/>
    </source>
</evidence>